<feature type="domain" description="Large ribosomal subunit protein uL15/eL18" evidence="7">
    <location>
        <begin position="90"/>
        <end position="146"/>
    </location>
</feature>
<evidence type="ECO:0000256" key="6">
    <source>
        <dbReference type="SAM" id="MobiDB-lite"/>
    </source>
</evidence>
<gene>
    <name evidence="4" type="primary">rplO</name>
    <name evidence="8" type="ORF">ENN92_01490</name>
</gene>
<feature type="region of interest" description="Disordered" evidence="6">
    <location>
        <begin position="1"/>
        <end position="44"/>
    </location>
</feature>
<comment type="caution">
    <text evidence="8">The sequence shown here is derived from an EMBL/GenBank/DDBJ whole genome shotgun (WGS) entry which is preliminary data.</text>
</comment>
<organism evidence="8">
    <name type="scientific">candidate division WWE3 bacterium</name>
    <dbReference type="NCBI Taxonomy" id="2053526"/>
    <lineage>
        <taxon>Bacteria</taxon>
        <taxon>Katanobacteria</taxon>
    </lineage>
</organism>
<evidence type="ECO:0000256" key="4">
    <source>
        <dbReference type="HAMAP-Rule" id="MF_01341"/>
    </source>
</evidence>
<dbReference type="PANTHER" id="PTHR12934">
    <property type="entry name" value="50S RIBOSOMAL PROTEIN L15"/>
    <property type="match status" value="1"/>
</dbReference>
<comment type="subunit">
    <text evidence="4">Part of the 50S ribosomal subunit.</text>
</comment>
<keyword evidence="2 4" id="KW-0689">Ribosomal protein</keyword>
<keyword evidence="4" id="KW-0699">rRNA-binding</keyword>
<comment type="function">
    <text evidence="4">Binds to the 23S rRNA.</text>
</comment>
<evidence type="ECO:0000259" key="7">
    <source>
        <dbReference type="Pfam" id="PF00828"/>
    </source>
</evidence>
<dbReference type="EMBL" id="DSDM01000089">
    <property type="protein sequence ID" value="HDQ88802.1"/>
    <property type="molecule type" value="Genomic_DNA"/>
</dbReference>
<keyword evidence="3 4" id="KW-0687">Ribonucleoprotein</keyword>
<dbReference type="InterPro" id="IPR030878">
    <property type="entry name" value="Ribosomal_uL15"/>
</dbReference>
<dbReference type="InterPro" id="IPR001196">
    <property type="entry name" value="Ribosomal_uL15_CS"/>
</dbReference>
<dbReference type="GO" id="GO:0022625">
    <property type="term" value="C:cytosolic large ribosomal subunit"/>
    <property type="evidence" value="ECO:0007669"/>
    <property type="project" value="TreeGrafter"/>
</dbReference>
<dbReference type="GO" id="GO:0003735">
    <property type="term" value="F:structural constituent of ribosome"/>
    <property type="evidence" value="ECO:0007669"/>
    <property type="project" value="InterPro"/>
</dbReference>
<dbReference type="PROSITE" id="PS00475">
    <property type="entry name" value="RIBOSOMAL_L15"/>
    <property type="match status" value="1"/>
</dbReference>
<dbReference type="InterPro" id="IPR021131">
    <property type="entry name" value="Ribosomal_uL15/eL18"/>
</dbReference>
<dbReference type="Gene3D" id="3.100.10.10">
    <property type="match status" value="1"/>
</dbReference>
<reference evidence="8" key="1">
    <citation type="journal article" date="2020" name="mSystems">
        <title>Genome- and Community-Level Interaction Insights into Carbon Utilization and Element Cycling Functions of Hydrothermarchaeota in Hydrothermal Sediment.</title>
        <authorList>
            <person name="Zhou Z."/>
            <person name="Liu Y."/>
            <person name="Xu W."/>
            <person name="Pan J."/>
            <person name="Luo Z.H."/>
            <person name="Li M."/>
        </authorList>
    </citation>
    <scope>NUCLEOTIDE SEQUENCE [LARGE SCALE GENOMIC DNA]</scope>
    <source>
        <strain evidence="8">SpSt-1219</strain>
    </source>
</reference>
<dbReference type="HAMAP" id="MF_01341">
    <property type="entry name" value="Ribosomal_uL15"/>
    <property type="match status" value="1"/>
</dbReference>
<dbReference type="NCBIfam" id="TIGR01071">
    <property type="entry name" value="rplO_bact"/>
    <property type="match status" value="1"/>
</dbReference>
<dbReference type="GO" id="GO:0019843">
    <property type="term" value="F:rRNA binding"/>
    <property type="evidence" value="ECO:0007669"/>
    <property type="project" value="UniProtKB-UniRule"/>
</dbReference>
<dbReference type="PANTHER" id="PTHR12934:SF11">
    <property type="entry name" value="LARGE RIBOSOMAL SUBUNIT PROTEIN UL15M"/>
    <property type="match status" value="1"/>
</dbReference>
<sequence length="149" mass="15868">MNLSKLSKKSGVVGKSKRVGRGCGSGKGMHTTGRGQKGQKARTGYNLPVGFEGGQIPLFKKLPHIGGFKSPRAKKIIGVPLSSFNSFRKGSIVKPTDLLEKKIIKKMPKHGVKILSTGSLEKELTFSGFLMSASAKAKIEESGSKILNA</sequence>
<accession>A0A7C1DJV2</accession>
<dbReference type="Proteomes" id="UP000886066">
    <property type="component" value="Unassembled WGS sequence"/>
</dbReference>
<evidence type="ECO:0000256" key="2">
    <source>
        <dbReference type="ARBA" id="ARBA00022980"/>
    </source>
</evidence>
<feature type="compositionally biased region" description="Low complexity" evidence="6">
    <location>
        <begin position="1"/>
        <end position="14"/>
    </location>
</feature>
<evidence type="ECO:0000256" key="5">
    <source>
        <dbReference type="RuleBase" id="RU003888"/>
    </source>
</evidence>
<dbReference type="Pfam" id="PF00828">
    <property type="entry name" value="Ribosomal_L27A"/>
    <property type="match status" value="1"/>
</dbReference>
<comment type="similarity">
    <text evidence="1 4 5">Belongs to the universal ribosomal protein uL15 family.</text>
</comment>
<proteinExistence type="inferred from homology"/>
<keyword evidence="4" id="KW-0694">RNA-binding</keyword>
<dbReference type="InterPro" id="IPR005749">
    <property type="entry name" value="Ribosomal_uL15_bac-type"/>
</dbReference>
<dbReference type="AlphaFoldDB" id="A0A7C1DJV2"/>
<protein>
    <recommendedName>
        <fullName evidence="4">Large ribosomal subunit protein uL15</fullName>
    </recommendedName>
</protein>
<dbReference type="GO" id="GO:0006412">
    <property type="term" value="P:translation"/>
    <property type="evidence" value="ECO:0007669"/>
    <property type="project" value="UniProtKB-UniRule"/>
</dbReference>
<evidence type="ECO:0000256" key="1">
    <source>
        <dbReference type="ARBA" id="ARBA00007320"/>
    </source>
</evidence>
<evidence type="ECO:0000256" key="3">
    <source>
        <dbReference type="ARBA" id="ARBA00023274"/>
    </source>
</evidence>
<dbReference type="InterPro" id="IPR036227">
    <property type="entry name" value="Ribosomal_uL15/eL18_sf"/>
</dbReference>
<evidence type="ECO:0000313" key="8">
    <source>
        <dbReference type="EMBL" id="HDQ88802.1"/>
    </source>
</evidence>
<dbReference type="SUPFAM" id="SSF52080">
    <property type="entry name" value="Ribosomal proteins L15p and L18e"/>
    <property type="match status" value="1"/>
</dbReference>
<name>A0A7C1DJV2_UNCKA</name>